<keyword evidence="13" id="KW-1185">Reference proteome</keyword>
<reference evidence="12" key="2">
    <citation type="submission" date="2020-09" db="EMBL/GenBank/DDBJ databases">
        <authorList>
            <person name="Sun Q."/>
            <person name="Zhou Y."/>
        </authorList>
    </citation>
    <scope>NUCLEOTIDE SEQUENCE</scope>
    <source>
        <strain evidence="12">CGMCC 1.8984</strain>
    </source>
</reference>
<gene>
    <name evidence="12" type="ORF">GCM10011372_29330</name>
</gene>
<evidence type="ECO:0000256" key="1">
    <source>
        <dbReference type="ARBA" id="ARBA00001974"/>
    </source>
</evidence>
<feature type="compositionally biased region" description="Basic residues" evidence="7">
    <location>
        <begin position="510"/>
        <end position="540"/>
    </location>
</feature>
<dbReference type="PANTHER" id="PTHR48083">
    <property type="entry name" value="MEDIUM-CHAIN SPECIFIC ACYL-COA DEHYDROGENASE, MITOCHONDRIAL-RELATED"/>
    <property type="match status" value="1"/>
</dbReference>
<dbReference type="SUPFAM" id="SSF53474">
    <property type="entry name" value="alpha/beta-Hydrolases"/>
    <property type="match status" value="1"/>
</dbReference>
<dbReference type="InterPro" id="IPR006091">
    <property type="entry name" value="Acyl-CoA_Oxase/DH_mid-dom"/>
</dbReference>
<dbReference type="Pfam" id="PF02771">
    <property type="entry name" value="Acyl-CoA_dh_N"/>
    <property type="match status" value="1"/>
</dbReference>
<organism evidence="12 13">
    <name type="scientific">Agromyces bauzanensis</name>
    <dbReference type="NCBI Taxonomy" id="1308924"/>
    <lineage>
        <taxon>Bacteria</taxon>
        <taxon>Bacillati</taxon>
        <taxon>Actinomycetota</taxon>
        <taxon>Actinomycetes</taxon>
        <taxon>Micrococcales</taxon>
        <taxon>Microbacteriaceae</taxon>
        <taxon>Agromyces</taxon>
    </lineage>
</organism>
<dbReference type="InterPro" id="IPR009075">
    <property type="entry name" value="AcylCo_DH/oxidase_C"/>
</dbReference>
<evidence type="ECO:0000256" key="5">
    <source>
        <dbReference type="ARBA" id="ARBA00023002"/>
    </source>
</evidence>
<feature type="domain" description="AB hydrolase-1" evidence="9">
    <location>
        <begin position="425"/>
        <end position="507"/>
    </location>
</feature>
<comment type="caution">
    <text evidence="12">The sequence shown here is derived from an EMBL/GenBank/DDBJ whole genome shotgun (WGS) entry which is preliminary data.</text>
</comment>
<feature type="domain" description="Acyl-CoA dehydrogenase/oxidase C-terminal" evidence="8">
    <location>
        <begin position="180"/>
        <end position="338"/>
    </location>
</feature>
<dbReference type="SUPFAM" id="SSF56645">
    <property type="entry name" value="Acyl-CoA dehydrogenase NM domain-like"/>
    <property type="match status" value="1"/>
</dbReference>
<dbReference type="Gene3D" id="1.20.140.10">
    <property type="entry name" value="Butyryl-CoA Dehydrogenase, subunit A, domain 3"/>
    <property type="match status" value="1"/>
</dbReference>
<dbReference type="InterPro" id="IPR046373">
    <property type="entry name" value="Acyl-CoA_Oxase/DH_mid-dom_sf"/>
</dbReference>
<dbReference type="InterPro" id="IPR000073">
    <property type="entry name" value="AB_hydrolase_1"/>
</dbReference>
<dbReference type="InterPro" id="IPR036250">
    <property type="entry name" value="AcylCo_DH-like_C"/>
</dbReference>
<dbReference type="Gene3D" id="3.40.50.1820">
    <property type="entry name" value="alpha/beta hydrolase"/>
    <property type="match status" value="1"/>
</dbReference>
<protein>
    <recommendedName>
        <fullName evidence="14">Acyl-CoA dehydrogenase</fullName>
    </recommendedName>
</protein>
<evidence type="ECO:0000313" key="13">
    <source>
        <dbReference type="Proteomes" id="UP000636956"/>
    </source>
</evidence>
<dbReference type="Pfam" id="PF00441">
    <property type="entry name" value="Acyl-CoA_dh_1"/>
    <property type="match status" value="1"/>
</dbReference>
<dbReference type="GO" id="GO:0050660">
    <property type="term" value="F:flavin adenine dinucleotide binding"/>
    <property type="evidence" value="ECO:0007669"/>
    <property type="project" value="InterPro"/>
</dbReference>
<dbReference type="InterPro" id="IPR029058">
    <property type="entry name" value="AB_hydrolase_fold"/>
</dbReference>
<feature type="domain" description="Acyl-CoA dehydrogenase/oxidase N-terminal" evidence="11">
    <location>
        <begin position="1"/>
        <end position="66"/>
    </location>
</feature>
<dbReference type="PANTHER" id="PTHR48083:SF31">
    <property type="entry name" value="ACYL-COA DEHYDROGENASE FADE10-RELATED"/>
    <property type="match status" value="1"/>
</dbReference>
<dbReference type="GO" id="GO:0033539">
    <property type="term" value="P:fatty acid beta-oxidation using acyl-CoA dehydrogenase"/>
    <property type="evidence" value="ECO:0007669"/>
    <property type="project" value="TreeGrafter"/>
</dbReference>
<dbReference type="Gene3D" id="1.10.540.10">
    <property type="entry name" value="Acyl-CoA dehydrogenase/oxidase, N-terminal domain"/>
    <property type="match status" value="1"/>
</dbReference>
<name>A0A917UW17_9MICO</name>
<dbReference type="InterPro" id="IPR050741">
    <property type="entry name" value="Acyl-CoA_dehydrogenase"/>
</dbReference>
<dbReference type="GO" id="GO:0003995">
    <property type="term" value="F:acyl-CoA dehydrogenase activity"/>
    <property type="evidence" value="ECO:0007669"/>
    <property type="project" value="TreeGrafter"/>
</dbReference>
<feature type="domain" description="Acyl-CoA oxidase/dehydrogenase middle" evidence="10">
    <location>
        <begin position="70"/>
        <end position="168"/>
    </location>
</feature>
<evidence type="ECO:0000256" key="4">
    <source>
        <dbReference type="ARBA" id="ARBA00022827"/>
    </source>
</evidence>
<dbReference type="EMBL" id="BMMD01000019">
    <property type="protein sequence ID" value="GGJ88863.1"/>
    <property type="molecule type" value="Genomic_DNA"/>
</dbReference>
<dbReference type="InterPro" id="IPR009100">
    <property type="entry name" value="AcylCoA_DH/oxidase_NM_dom_sf"/>
</dbReference>
<dbReference type="AlphaFoldDB" id="A0A917UW17"/>
<reference evidence="12" key="1">
    <citation type="journal article" date="2014" name="Int. J. Syst. Evol. Microbiol.">
        <title>Complete genome sequence of Corynebacterium casei LMG S-19264T (=DSM 44701T), isolated from a smear-ripened cheese.</title>
        <authorList>
            <consortium name="US DOE Joint Genome Institute (JGI-PGF)"/>
            <person name="Walter F."/>
            <person name="Albersmeier A."/>
            <person name="Kalinowski J."/>
            <person name="Ruckert C."/>
        </authorList>
    </citation>
    <scope>NUCLEOTIDE SEQUENCE</scope>
    <source>
        <strain evidence="12">CGMCC 1.8984</strain>
    </source>
</reference>
<evidence type="ECO:0000259" key="9">
    <source>
        <dbReference type="Pfam" id="PF00561"/>
    </source>
</evidence>
<dbReference type="Gene3D" id="2.40.110.10">
    <property type="entry name" value="Butyryl-CoA Dehydrogenase, subunit A, domain 2"/>
    <property type="match status" value="1"/>
</dbReference>
<accession>A0A917UW17</accession>
<evidence type="ECO:0000256" key="7">
    <source>
        <dbReference type="SAM" id="MobiDB-lite"/>
    </source>
</evidence>
<dbReference type="InterPro" id="IPR037069">
    <property type="entry name" value="AcylCoA_DH/ox_N_sf"/>
</dbReference>
<comment type="cofactor">
    <cofactor evidence="1 6">
        <name>FAD</name>
        <dbReference type="ChEBI" id="CHEBI:57692"/>
    </cofactor>
</comment>
<keyword evidence="5 6" id="KW-0560">Oxidoreductase</keyword>
<dbReference type="InterPro" id="IPR013786">
    <property type="entry name" value="AcylCoA_DH/ox_N"/>
</dbReference>
<evidence type="ECO:0000313" key="12">
    <source>
        <dbReference type="EMBL" id="GGJ88863.1"/>
    </source>
</evidence>
<keyword evidence="3 6" id="KW-0285">Flavoprotein</keyword>
<evidence type="ECO:0000259" key="11">
    <source>
        <dbReference type="Pfam" id="PF02771"/>
    </source>
</evidence>
<dbReference type="Pfam" id="PF00561">
    <property type="entry name" value="Abhydrolase_1"/>
    <property type="match status" value="1"/>
</dbReference>
<dbReference type="Pfam" id="PF02770">
    <property type="entry name" value="Acyl-CoA_dh_M"/>
    <property type="match status" value="1"/>
</dbReference>
<evidence type="ECO:0000256" key="6">
    <source>
        <dbReference type="RuleBase" id="RU362125"/>
    </source>
</evidence>
<keyword evidence="4 6" id="KW-0274">FAD</keyword>
<feature type="region of interest" description="Disordered" evidence="7">
    <location>
        <begin position="502"/>
        <end position="540"/>
    </location>
</feature>
<comment type="similarity">
    <text evidence="2 6">Belongs to the acyl-CoA dehydrogenase family.</text>
</comment>
<dbReference type="Proteomes" id="UP000636956">
    <property type="component" value="Unassembled WGS sequence"/>
</dbReference>
<sequence>MKIPVEYGGLGLGQYYYNHALTMIGTVNASVGALLSAHQSVGLPEPLVLAGTEDQKRQYLPRCATGAISAFLLTEPEVGSDPARLRATAVPTEDDSEYVLDGTKLWTTNGVVAELLVVMARVPKSDGHRGGISAFIVEADAPGITVHRRNAFMGLRGIENGLTSLRNVRVPRENLIGREGEGLKIALTTLNAGRLAIPAICAGAGKWSLKIAREWSNARVQWGRPVGEHAAVAHKIAFIAATTFALEAVVDLSGMLADEDRKDIRIEAALAKLWASEMGWRIGDELVQIRGGRGFETAASLAARGERAVGAEQALRDLRINRIFEGSSEIMRLLIAREAVDAHLKAAGDLIDPHVDLADKLKAAASASGFYARWLPQLVAGKGDLPTSYDEFGALAPPPALRRAHQPQAGAKASAYLGDLGGLSQRRTLQLLDLRGTGDSQTPMDAASYRVDRQVDDLEALRSHLGLERMDLLAHSAGAALALLYAVRYGDRLRRLVLVCPTPRDDGMPHSKRRLLARRASRTPQRRPSTTRRTRSNRKR</sequence>
<dbReference type="FunFam" id="1.20.140.10:FF:000019">
    <property type="entry name" value="Acyl-CoA dehydrogenase"/>
    <property type="match status" value="1"/>
</dbReference>
<dbReference type="GO" id="GO:0005737">
    <property type="term" value="C:cytoplasm"/>
    <property type="evidence" value="ECO:0007669"/>
    <property type="project" value="TreeGrafter"/>
</dbReference>
<evidence type="ECO:0000256" key="2">
    <source>
        <dbReference type="ARBA" id="ARBA00009347"/>
    </source>
</evidence>
<evidence type="ECO:0000256" key="3">
    <source>
        <dbReference type="ARBA" id="ARBA00022630"/>
    </source>
</evidence>
<dbReference type="SUPFAM" id="SSF47203">
    <property type="entry name" value="Acyl-CoA dehydrogenase C-terminal domain-like"/>
    <property type="match status" value="1"/>
</dbReference>
<evidence type="ECO:0008006" key="14">
    <source>
        <dbReference type="Google" id="ProtNLM"/>
    </source>
</evidence>
<proteinExistence type="inferred from homology"/>
<evidence type="ECO:0000259" key="10">
    <source>
        <dbReference type="Pfam" id="PF02770"/>
    </source>
</evidence>
<evidence type="ECO:0000259" key="8">
    <source>
        <dbReference type="Pfam" id="PF00441"/>
    </source>
</evidence>